<name>A0A0Q3VR22_9BACI</name>
<dbReference type="EMBL" id="LJIX01000003">
    <property type="protein sequence ID" value="KQL27607.1"/>
    <property type="molecule type" value="Genomic_DNA"/>
</dbReference>
<evidence type="ECO:0000313" key="3">
    <source>
        <dbReference type="Proteomes" id="UP000050996"/>
    </source>
</evidence>
<dbReference type="PANTHER" id="PTHR37507:SF2">
    <property type="entry name" value="SPORULATION PROTEIN YDCC"/>
    <property type="match status" value="1"/>
</dbReference>
<gene>
    <name evidence="2" type="ORF">AN957_01345</name>
</gene>
<reference evidence="2 3" key="1">
    <citation type="submission" date="2015-09" db="EMBL/GenBank/DDBJ databases">
        <title>Genome sequencing project for genomic taxonomy and phylogenomics of Bacillus-like bacteria.</title>
        <authorList>
            <person name="Liu B."/>
            <person name="Wang J."/>
            <person name="Zhu Y."/>
            <person name="Liu G."/>
            <person name="Chen Q."/>
            <person name="Chen Z."/>
            <person name="Lan J."/>
            <person name="Che J."/>
            <person name="Ge C."/>
            <person name="Shi H."/>
            <person name="Pan Z."/>
            <person name="Liu X."/>
        </authorList>
    </citation>
    <scope>NUCLEOTIDE SEQUENCE [LARGE SCALE GENOMIC DNA]</scope>
    <source>
        <strain evidence="2 3">FJAT-18043</strain>
    </source>
</reference>
<protein>
    <recommendedName>
        <fullName evidence="4">MucB/RseB N-terminal domain-containing protein</fullName>
    </recommendedName>
</protein>
<feature type="signal peptide" evidence="1">
    <location>
        <begin position="1"/>
        <end position="24"/>
    </location>
</feature>
<dbReference type="SUPFAM" id="SSF89392">
    <property type="entry name" value="Prokaryotic lipoproteins and lipoprotein localization factors"/>
    <property type="match status" value="1"/>
</dbReference>
<dbReference type="InterPro" id="IPR029046">
    <property type="entry name" value="LolA/LolB/LppX"/>
</dbReference>
<dbReference type="AlphaFoldDB" id="A0A0Q3VR22"/>
<dbReference type="PANTHER" id="PTHR37507">
    <property type="entry name" value="SPORULATION PROTEIN YDCC"/>
    <property type="match status" value="1"/>
</dbReference>
<evidence type="ECO:0000313" key="2">
    <source>
        <dbReference type="EMBL" id="KQL27607.1"/>
    </source>
</evidence>
<proteinExistence type="predicted"/>
<dbReference type="PATRIC" id="fig|1637975.4.peg.5623"/>
<organism evidence="2 3">
    <name type="scientific">Cytobacillus solani</name>
    <dbReference type="NCBI Taxonomy" id="1637975"/>
    <lineage>
        <taxon>Bacteria</taxon>
        <taxon>Bacillati</taxon>
        <taxon>Bacillota</taxon>
        <taxon>Bacilli</taxon>
        <taxon>Bacillales</taxon>
        <taxon>Bacillaceae</taxon>
        <taxon>Cytobacillus</taxon>
    </lineage>
</organism>
<evidence type="ECO:0008006" key="4">
    <source>
        <dbReference type="Google" id="ProtNLM"/>
    </source>
</evidence>
<accession>A0A0Q3VR22</accession>
<feature type="chain" id="PRO_5039163555" description="MucB/RseB N-terminal domain-containing protein" evidence="1">
    <location>
        <begin position="25"/>
        <end position="359"/>
    </location>
</feature>
<dbReference type="STRING" id="1637975.AN957_01345"/>
<dbReference type="Proteomes" id="UP000050996">
    <property type="component" value="Unassembled WGS sequence"/>
</dbReference>
<dbReference type="InterPro" id="IPR052944">
    <property type="entry name" value="Sporulation_related"/>
</dbReference>
<evidence type="ECO:0000256" key="1">
    <source>
        <dbReference type="SAM" id="SignalP"/>
    </source>
</evidence>
<keyword evidence="3" id="KW-1185">Reference proteome</keyword>
<dbReference type="Gene3D" id="2.50.20.10">
    <property type="entry name" value="Lipoprotein localisation LolA/LolB/LppX"/>
    <property type="match status" value="1"/>
</dbReference>
<dbReference type="RefSeq" id="WP_053478054.1">
    <property type="nucleotide sequence ID" value="NZ_CP041305.1"/>
</dbReference>
<keyword evidence="1" id="KW-0732">Signal</keyword>
<comment type="caution">
    <text evidence="2">The sequence shown here is derived from an EMBL/GenBank/DDBJ whole genome shotgun (WGS) entry which is preliminary data.</text>
</comment>
<sequence>MEFLKSLKVISAAAVMSISLVACSAEGNEFSPEQVVQKALADNAKMPAYYGESVMKFNDETGNIELKEWVSEDGKRRTEAVMPDTGEKSITVNDGNKLTSYEAATNTAFVIEVTEDTPMHQSPKEQAEILLDAIKDTHSITLVGEEKMIGRDVFHLKAEVKDESTLYGNQEIWVDKEHWLVLKSISTSGDIQVSVEYKEIEFNPTFEKSLFTLKLPEDVEIKDVSAMIEEQPVDSLEDAAEIMEKPFLYVPEEDGIAIEQMTVMSGGSDINPELTLTYFKDNLPYFSLNVFAIDEENKEFDGEGMNIRGLKGDKTDIKGFRLLNWAEDGFGYSVILSHPELTFEQMIKIIEEMEYLKGK</sequence>
<dbReference type="PROSITE" id="PS51257">
    <property type="entry name" value="PROKAR_LIPOPROTEIN"/>
    <property type="match status" value="1"/>
</dbReference>